<dbReference type="Proteomes" id="UP000053268">
    <property type="component" value="Unassembled WGS sequence"/>
</dbReference>
<gene>
    <name evidence="1" type="ORF">RR46_04255</name>
</gene>
<evidence type="ECO:0000313" key="2">
    <source>
        <dbReference type="Proteomes" id="UP000053268"/>
    </source>
</evidence>
<dbReference type="AlphaFoldDB" id="A0A194QDL8"/>
<organism evidence="1 2">
    <name type="scientific">Papilio xuthus</name>
    <name type="common">Asian swallowtail butterfly</name>
    <dbReference type="NCBI Taxonomy" id="66420"/>
    <lineage>
        <taxon>Eukaryota</taxon>
        <taxon>Metazoa</taxon>
        <taxon>Ecdysozoa</taxon>
        <taxon>Arthropoda</taxon>
        <taxon>Hexapoda</taxon>
        <taxon>Insecta</taxon>
        <taxon>Pterygota</taxon>
        <taxon>Neoptera</taxon>
        <taxon>Endopterygota</taxon>
        <taxon>Lepidoptera</taxon>
        <taxon>Glossata</taxon>
        <taxon>Ditrysia</taxon>
        <taxon>Papilionoidea</taxon>
        <taxon>Papilionidae</taxon>
        <taxon>Papilioninae</taxon>
        <taxon>Papilio</taxon>
    </lineage>
</organism>
<keyword evidence="2" id="KW-1185">Reference proteome</keyword>
<name>A0A194QDL8_PAPXU</name>
<reference evidence="1 2" key="1">
    <citation type="journal article" date="2015" name="Nat. Commun.">
        <title>Outbred genome sequencing and CRISPR/Cas9 gene editing in butterflies.</title>
        <authorList>
            <person name="Li X."/>
            <person name="Fan D."/>
            <person name="Zhang W."/>
            <person name="Liu G."/>
            <person name="Zhang L."/>
            <person name="Zhao L."/>
            <person name="Fang X."/>
            <person name="Chen L."/>
            <person name="Dong Y."/>
            <person name="Chen Y."/>
            <person name="Ding Y."/>
            <person name="Zhao R."/>
            <person name="Feng M."/>
            <person name="Zhu Y."/>
            <person name="Feng Y."/>
            <person name="Jiang X."/>
            <person name="Zhu D."/>
            <person name="Xiang H."/>
            <person name="Feng X."/>
            <person name="Li S."/>
            <person name="Wang J."/>
            <person name="Zhang G."/>
            <person name="Kronforst M.R."/>
            <person name="Wang W."/>
        </authorList>
    </citation>
    <scope>NUCLEOTIDE SEQUENCE [LARGE SCALE GENOMIC DNA]</scope>
    <source>
        <strain evidence="1">Ya'a_city_454_Px</strain>
        <tissue evidence="1">Whole body</tissue>
    </source>
</reference>
<protein>
    <submittedName>
        <fullName evidence="1">Uncharacterized protein</fullName>
    </submittedName>
</protein>
<dbReference type="EMBL" id="KQ459144">
    <property type="protein sequence ID" value="KPJ03643.1"/>
    <property type="molecule type" value="Genomic_DNA"/>
</dbReference>
<sequence length="102" mass="12228">MYLSNYELYTVLAGTLSEYVNERHTAPWKVRFYPKKSVFRKSELIDRGCTIFLTDCPSNYKKKLVCARHYDGELKTFTNYCALEYENCNSWRKWSLIKETRC</sequence>
<accession>A0A194QDL8</accession>
<evidence type="ECO:0000313" key="1">
    <source>
        <dbReference type="EMBL" id="KPJ03643.1"/>
    </source>
</evidence>
<dbReference type="Gene3D" id="3.30.60.30">
    <property type="match status" value="1"/>
</dbReference>
<proteinExistence type="predicted"/>